<accession>A0A5E7GZE5</accession>
<evidence type="ECO:0000313" key="2">
    <source>
        <dbReference type="Proteomes" id="UP000326067"/>
    </source>
</evidence>
<dbReference type="EMBL" id="CABVIC010000001">
    <property type="protein sequence ID" value="VVO56948.1"/>
    <property type="molecule type" value="Genomic_DNA"/>
</dbReference>
<protein>
    <submittedName>
        <fullName evidence="1">Uncharacterized protein</fullName>
    </submittedName>
</protein>
<reference evidence="1 2" key="1">
    <citation type="submission" date="2019-09" db="EMBL/GenBank/DDBJ databases">
        <authorList>
            <person name="Chandra G."/>
            <person name="Truman W A."/>
        </authorList>
    </citation>
    <scope>NUCLEOTIDE SEQUENCE [LARGE SCALE GENOMIC DNA]</scope>
    <source>
        <strain evidence="1">PS847</strain>
    </source>
</reference>
<name>A0A5E7GZE5_PSEFL</name>
<dbReference type="Proteomes" id="UP000326067">
    <property type="component" value="Unassembled WGS sequence"/>
</dbReference>
<proteinExistence type="predicted"/>
<organism evidence="1 2">
    <name type="scientific">Pseudomonas fluorescens</name>
    <dbReference type="NCBI Taxonomy" id="294"/>
    <lineage>
        <taxon>Bacteria</taxon>
        <taxon>Pseudomonadati</taxon>
        <taxon>Pseudomonadota</taxon>
        <taxon>Gammaproteobacteria</taxon>
        <taxon>Pseudomonadales</taxon>
        <taxon>Pseudomonadaceae</taxon>
        <taxon>Pseudomonas</taxon>
    </lineage>
</organism>
<gene>
    <name evidence="1" type="ORF">PS847_00585</name>
</gene>
<sequence length="37" mass="4241">MGRKRSEINTFEDLPYGSGHFEGFLATELDFFASLTR</sequence>
<evidence type="ECO:0000313" key="1">
    <source>
        <dbReference type="EMBL" id="VVO56948.1"/>
    </source>
</evidence>
<dbReference type="AlphaFoldDB" id="A0A5E7GZE5"/>